<proteinExistence type="predicted"/>
<name>A0A1R4B557_9VIBR</name>
<dbReference type="InterPro" id="IPR036291">
    <property type="entry name" value="NAD(P)-bd_dom_sf"/>
</dbReference>
<dbReference type="NCBIfam" id="NF011611">
    <property type="entry name" value="PRK15037.1"/>
    <property type="match status" value="1"/>
</dbReference>
<dbReference type="Pfam" id="PF01232">
    <property type="entry name" value="Mannitol_dh"/>
    <property type="match status" value="1"/>
</dbReference>
<dbReference type="GO" id="GO:0016616">
    <property type="term" value="F:oxidoreductase activity, acting on the CH-OH group of donors, NAD or NADP as acceptor"/>
    <property type="evidence" value="ECO:0007669"/>
    <property type="project" value="TreeGrafter"/>
</dbReference>
<evidence type="ECO:0000256" key="1">
    <source>
        <dbReference type="ARBA" id="ARBA00023002"/>
    </source>
</evidence>
<dbReference type="InterPro" id="IPR013131">
    <property type="entry name" value="Mannitol_DH_N"/>
</dbReference>
<dbReference type="RefSeq" id="WP_077314452.1">
    <property type="nucleotide sequence ID" value="NZ_AP024888.1"/>
</dbReference>
<gene>
    <name evidence="5" type="primary">por_2</name>
    <name evidence="5" type="ORF">VPAL9027_02034</name>
</gene>
<accession>A0A1R4B557</accession>
<dbReference type="OrthoDB" id="271711at2"/>
<feature type="domain" description="Mannitol dehydrogenase N-terminal" evidence="3">
    <location>
        <begin position="26"/>
        <end position="273"/>
    </location>
</feature>
<dbReference type="SUPFAM" id="SSF48179">
    <property type="entry name" value="6-phosphogluconate dehydrogenase C-terminal domain-like"/>
    <property type="match status" value="1"/>
</dbReference>
<feature type="domain" description="Mannitol dehydrogenase C-terminal" evidence="4">
    <location>
        <begin position="282"/>
        <end position="473"/>
    </location>
</feature>
<evidence type="ECO:0000313" key="6">
    <source>
        <dbReference type="Proteomes" id="UP000189475"/>
    </source>
</evidence>
<dbReference type="STRING" id="1918946.VPAL9027_02034"/>
<dbReference type="Pfam" id="PF08125">
    <property type="entry name" value="Mannitol_dh_C"/>
    <property type="match status" value="1"/>
</dbReference>
<dbReference type="AlphaFoldDB" id="A0A1R4B557"/>
<keyword evidence="2" id="KW-0520">NAD</keyword>
<dbReference type="EC" id="1.1.1.-" evidence="5"/>
<protein>
    <submittedName>
        <fullName evidence="5">Polyol:NADP oxidoreductase</fullName>
        <ecNumber evidence="5">1.1.1.-</ecNumber>
    </submittedName>
</protein>
<dbReference type="InterPro" id="IPR023027">
    <property type="entry name" value="Mannitol_DH_CS"/>
</dbReference>
<reference evidence="5 6" key="1">
    <citation type="submission" date="2017-02" db="EMBL/GenBank/DDBJ databases">
        <authorList>
            <person name="Peterson S.W."/>
        </authorList>
    </citation>
    <scope>NUCLEOTIDE SEQUENCE [LARGE SCALE GENOMIC DNA]</scope>
    <source>
        <strain evidence="5 6">CECT 9027</strain>
    </source>
</reference>
<dbReference type="GO" id="GO:0019594">
    <property type="term" value="P:mannitol metabolic process"/>
    <property type="evidence" value="ECO:0007669"/>
    <property type="project" value="InterPro"/>
</dbReference>
<evidence type="ECO:0000256" key="2">
    <source>
        <dbReference type="ARBA" id="ARBA00023027"/>
    </source>
</evidence>
<dbReference type="InterPro" id="IPR008927">
    <property type="entry name" value="6-PGluconate_DH-like_C_sf"/>
</dbReference>
<keyword evidence="1 5" id="KW-0560">Oxidoreductase</keyword>
<evidence type="ECO:0000313" key="5">
    <source>
        <dbReference type="EMBL" id="SJL84054.1"/>
    </source>
</evidence>
<dbReference type="InterPro" id="IPR050988">
    <property type="entry name" value="Mannitol_DH/Oxidoreductase"/>
</dbReference>
<dbReference type="SUPFAM" id="SSF51735">
    <property type="entry name" value="NAD(P)-binding Rossmann-fold domains"/>
    <property type="match status" value="1"/>
</dbReference>
<sequence>MEKQCILNDADKYPQTYPKEWLETQWVHIGFGAFHRAHQALLTDELAKQGKTNWGICEVNLRSQQSLMQTLKAQGYRYSVLEKGAQGNELKIVNIINRALHYKIDGCQAIVEQLAAPAIKLVTLTITEKGYGLDPNTGDLDHNNPVIAHDIAYPDTPQSALGLIVEGLRLRMASGYRAFTVLSCDNIQGNGHMVQKAVLALAQLRSSELAQWITEHVTFPCSMVDRIVPAATDDTLKEIATELGGDDPCGIACEPFIQWVIEDDFVAGRPDWDQVGAEFVADVIPYEEMKLRMLNGSHSFLAYLGYLAGYDTIDAAVADKNFALAAKQLMLNEQAPTLAMPAGTDLEGYAESLLERYRNPNLKHRTWQIAMDGSQKLPQRFLKSASILLQKNTPFPHIALGVAGWMRYISAVDEQGNDIDVRDPMASELKKVSDSATTSSDKVRALLDITSIFGDLGENEHFAQAVQTSYERLIAVGAQQAVAELIV</sequence>
<evidence type="ECO:0000259" key="4">
    <source>
        <dbReference type="Pfam" id="PF08125"/>
    </source>
</evidence>
<dbReference type="EMBL" id="FUFT01000005">
    <property type="protein sequence ID" value="SJL84054.1"/>
    <property type="molecule type" value="Genomic_DNA"/>
</dbReference>
<keyword evidence="6" id="KW-1185">Reference proteome</keyword>
<dbReference type="InterPro" id="IPR013118">
    <property type="entry name" value="Mannitol_DH_C"/>
</dbReference>
<dbReference type="PANTHER" id="PTHR43362">
    <property type="entry name" value="MANNITOL DEHYDROGENASE DSF1-RELATED"/>
    <property type="match status" value="1"/>
</dbReference>
<dbReference type="PANTHER" id="PTHR43362:SF1">
    <property type="entry name" value="MANNITOL DEHYDROGENASE 2-RELATED"/>
    <property type="match status" value="1"/>
</dbReference>
<dbReference type="Gene3D" id="3.40.50.720">
    <property type="entry name" value="NAD(P)-binding Rossmann-like Domain"/>
    <property type="match status" value="1"/>
</dbReference>
<dbReference type="Proteomes" id="UP000189475">
    <property type="component" value="Unassembled WGS sequence"/>
</dbReference>
<dbReference type="InterPro" id="IPR000669">
    <property type="entry name" value="Mannitol_DH"/>
</dbReference>
<organism evidence="5 6">
    <name type="scientific">Vibrio palustris</name>
    <dbReference type="NCBI Taxonomy" id="1918946"/>
    <lineage>
        <taxon>Bacteria</taxon>
        <taxon>Pseudomonadati</taxon>
        <taxon>Pseudomonadota</taxon>
        <taxon>Gammaproteobacteria</taxon>
        <taxon>Vibrionales</taxon>
        <taxon>Vibrionaceae</taxon>
        <taxon>Vibrio</taxon>
    </lineage>
</organism>
<dbReference type="PROSITE" id="PS00974">
    <property type="entry name" value="MANNITOL_DHGENASE"/>
    <property type="match status" value="1"/>
</dbReference>
<dbReference type="PRINTS" id="PR00084">
    <property type="entry name" value="MTLDHDRGNASE"/>
</dbReference>
<dbReference type="InterPro" id="IPR013328">
    <property type="entry name" value="6PGD_dom2"/>
</dbReference>
<dbReference type="Gene3D" id="1.10.1040.10">
    <property type="entry name" value="N-(1-d-carboxylethyl)-l-norvaline Dehydrogenase, domain 2"/>
    <property type="match status" value="1"/>
</dbReference>
<evidence type="ECO:0000259" key="3">
    <source>
        <dbReference type="Pfam" id="PF01232"/>
    </source>
</evidence>